<dbReference type="OrthoDB" id="35906at2157"/>
<dbReference type="NCBIfam" id="NF006771">
    <property type="entry name" value="PRK09290.1-5"/>
    <property type="match status" value="1"/>
</dbReference>
<dbReference type="GO" id="GO:0016813">
    <property type="term" value="F:hydrolase activity, acting on carbon-nitrogen (but not peptide) bonds, in linear amidines"/>
    <property type="evidence" value="ECO:0007669"/>
    <property type="project" value="InterPro"/>
</dbReference>
<dbReference type="Proteomes" id="UP000326170">
    <property type="component" value="Plasmid unnamed1"/>
</dbReference>
<keyword evidence="4" id="KW-1185">Reference proteome</keyword>
<dbReference type="InterPro" id="IPR010158">
    <property type="entry name" value="Amidase_Cbmase"/>
</dbReference>
<evidence type="ECO:0000259" key="2">
    <source>
        <dbReference type="Pfam" id="PF07687"/>
    </source>
</evidence>
<dbReference type="RefSeq" id="WP_152944077.1">
    <property type="nucleotide sequence ID" value="NZ_CP045489.1"/>
</dbReference>
<organism evidence="3 4">
    <name type="scientific">Natronorubrum aibiense</name>
    <dbReference type="NCBI Taxonomy" id="348826"/>
    <lineage>
        <taxon>Archaea</taxon>
        <taxon>Methanobacteriati</taxon>
        <taxon>Methanobacteriota</taxon>
        <taxon>Stenosarchaea group</taxon>
        <taxon>Halobacteria</taxon>
        <taxon>Halobacteriales</taxon>
        <taxon>Natrialbaceae</taxon>
        <taxon>Natronorubrum</taxon>
    </lineage>
</organism>
<dbReference type="Gene3D" id="3.30.70.360">
    <property type="match status" value="1"/>
</dbReference>
<dbReference type="InterPro" id="IPR036264">
    <property type="entry name" value="Bact_exopeptidase_dim_dom"/>
</dbReference>
<protein>
    <submittedName>
        <fullName evidence="3">Hydantoinase/carbamoylase family amidase</fullName>
        <ecNumber evidence="3">3.5.-.-</ecNumber>
    </submittedName>
</protein>
<dbReference type="PIRSF" id="PIRSF001235">
    <property type="entry name" value="Amidase_carbamoylase"/>
    <property type="match status" value="1"/>
</dbReference>
<dbReference type="Pfam" id="PF01546">
    <property type="entry name" value="Peptidase_M20"/>
    <property type="match status" value="1"/>
</dbReference>
<dbReference type="Gene3D" id="3.40.630.10">
    <property type="entry name" value="Zn peptidases"/>
    <property type="match status" value="1"/>
</dbReference>
<dbReference type="CDD" id="cd03884">
    <property type="entry name" value="M20_bAS"/>
    <property type="match status" value="1"/>
</dbReference>
<name>A0A5P9P8S0_9EURY</name>
<dbReference type="NCBIfam" id="TIGR01879">
    <property type="entry name" value="hydantase"/>
    <property type="match status" value="1"/>
</dbReference>
<dbReference type="SUPFAM" id="SSF55031">
    <property type="entry name" value="Bacterial exopeptidase dimerisation domain"/>
    <property type="match status" value="1"/>
</dbReference>
<evidence type="ECO:0000256" key="1">
    <source>
        <dbReference type="ARBA" id="ARBA00022801"/>
    </source>
</evidence>
<dbReference type="EC" id="3.5.-.-" evidence="3"/>
<dbReference type="EMBL" id="CP045489">
    <property type="protein sequence ID" value="QFU84551.1"/>
    <property type="molecule type" value="Genomic_DNA"/>
</dbReference>
<evidence type="ECO:0000313" key="4">
    <source>
        <dbReference type="Proteomes" id="UP000326170"/>
    </source>
</evidence>
<dbReference type="InterPro" id="IPR002933">
    <property type="entry name" value="Peptidase_M20"/>
</dbReference>
<sequence>MTLQIDHDRLVATMEEQATYGATEDGGLHRLALTESDREIRDWFVDQLQAAELTVRIDEFGNIFGRRKGSNPDAAPVLLGSHLDSQPNGGIYDGALGVVAALEFVRALNDEDIETVRPVEVVNWTNEEGSRFQPAMQGSGVWAGAHDIEVERSKTDDDGVALGEALDNIGYRGDIPAEPDSEYEAYLELHVEQGPKLAETGADVGVVTGIVGFTWGAVTFHGEADHSGPTPMHHRSDALVAAADLITAIRRIPGTLGDQTVGTVGYVDTKPNSINVIPGEVTVTWGFRDPDDEVVEQAYQRVLEEAEHVAKREGVDYETEERMRAPAISFSDRPVDAVRQAAENRDCRYLELISGAGHDATHLASVCDTSMVFAVSEGGKSHSPAEFTSWNDCYEAATVLANAALELANNVTK</sequence>
<accession>A0A5P9P8S0</accession>
<keyword evidence="1 3" id="KW-0378">Hydrolase</keyword>
<dbReference type="Pfam" id="PF07687">
    <property type="entry name" value="M20_dimer"/>
    <property type="match status" value="1"/>
</dbReference>
<dbReference type="GeneID" id="42303091"/>
<dbReference type="InterPro" id="IPR011650">
    <property type="entry name" value="Peptidase_M20_dimer"/>
</dbReference>
<dbReference type="PANTHER" id="PTHR32494:SF5">
    <property type="entry name" value="ALLANTOATE AMIDOHYDROLASE"/>
    <property type="match status" value="1"/>
</dbReference>
<proteinExistence type="predicted"/>
<dbReference type="PANTHER" id="PTHR32494">
    <property type="entry name" value="ALLANTOATE DEIMINASE-RELATED"/>
    <property type="match status" value="1"/>
</dbReference>
<keyword evidence="3" id="KW-0614">Plasmid</keyword>
<dbReference type="AlphaFoldDB" id="A0A5P9P8S0"/>
<evidence type="ECO:0000313" key="3">
    <source>
        <dbReference type="EMBL" id="QFU84551.1"/>
    </source>
</evidence>
<dbReference type="SUPFAM" id="SSF53187">
    <property type="entry name" value="Zn-dependent exopeptidases"/>
    <property type="match status" value="1"/>
</dbReference>
<feature type="domain" description="Peptidase M20 dimerisation" evidence="2">
    <location>
        <begin position="209"/>
        <end position="311"/>
    </location>
</feature>
<dbReference type="KEGG" id="nas:GCU68_18705"/>
<reference evidence="3 4" key="1">
    <citation type="journal article" date="2007" name="Int. J. Syst. Evol. Microbiol.">
        <title>Natronorubrum sulfidifaciens sp. nov., an extremely haloalkaliphilic archaeon isolated from Aiding salt lake in Xin-Jiang, China.</title>
        <authorList>
            <person name="Cui H.L."/>
            <person name="Tohty D."/>
            <person name="Liu H.C."/>
            <person name="Liu S.J."/>
            <person name="Oren A."/>
            <person name="Zhou P.J."/>
        </authorList>
    </citation>
    <scope>NUCLEOTIDE SEQUENCE [LARGE SCALE GENOMIC DNA]</scope>
    <source>
        <strain evidence="3 4">7-3</strain>
        <plasmid evidence="3">unnamed1</plasmid>
    </source>
</reference>
<geneLocation type="plasmid" evidence="3 4">
    <name>unnamed1</name>
</geneLocation>
<gene>
    <name evidence="3" type="ORF">GCU68_18705</name>
</gene>